<dbReference type="AlphaFoldDB" id="A0A225W6T0"/>
<sequence length="80" mass="9289">MPTLAPSARFWDDTILPVRFVGRVLQDADLRYHPAEKEVLKTCHTMITSCSEKKIRVYIRYSVLAWLFKSKTVGSYPLDK</sequence>
<comment type="caution">
    <text evidence="1">The sequence shown here is derived from an EMBL/GenBank/DDBJ whole genome shotgun (WGS) entry which is preliminary data.</text>
</comment>
<evidence type="ECO:0000313" key="2">
    <source>
        <dbReference type="Proteomes" id="UP000198211"/>
    </source>
</evidence>
<evidence type="ECO:0008006" key="3">
    <source>
        <dbReference type="Google" id="ProtNLM"/>
    </source>
</evidence>
<gene>
    <name evidence="1" type="ORF">PHMEG_00013825</name>
</gene>
<proteinExistence type="predicted"/>
<protein>
    <recommendedName>
        <fullName evidence="3">Reverse transcriptase RNase H-like domain-containing protein</fullName>
    </recommendedName>
</protein>
<dbReference type="EMBL" id="NBNE01001716">
    <property type="protein sequence ID" value="OWZ12928.1"/>
    <property type="molecule type" value="Genomic_DNA"/>
</dbReference>
<keyword evidence="2" id="KW-1185">Reference proteome</keyword>
<organism evidence="1 2">
    <name type="scientific">Phytophthora megakarya</name>
    <dbReference type="NCBI Taxonomy" id="4795"/>
    <lineage>
        <taxon>Eukaryota</taxon>
        <taxon>Sar</taxon>
        <taxon>Stramenopiles</taxon>
        <taxon>Oomycota</taxon>
        <taxon>Peronosporomycetes</taxon>
        <taxon>Peronosporales</taxon>
        <taxon>Peronosporaceae</taxon>
        <taxon>Phytophthora</taxon>
    </lineage>
</organism>
<reference evidence="2" key="1">
    <citation type="submission" date="2017-03" db="EMBL/GenBank/DDBJ databases">
        <title>Phytopthora megakarya and P. palmivora, two closely related causual agents of cacao black pod achieved similar genome size and gene model numbers by different mechanisms.</title>
        <authorList>
            <person name="Ali S."/>
            <person name="Shao J."/>
            <person name="Larry D.J."/>
            <person name="Kronmiller B."/>
            <person name="Shen D."/>
            <person name="Strem M.D."/>
            <person name="Melnick R.L."/>
            <person name="Guiltinan M.J."/>
            <person name="Tyler B.M."/>
            <person name="Meinhardt L.W."/>
            <person name="Bailey B.A."/>
        </authorList>
    </citation>
    <scope>NUCLEOTIDE SEQUENCE [LARGE SCALE GENOMIC DNA]</scope>
    <source>
        <strain evidence="2">zdho120</strain>
    </source>
</reference>
<dbReference type="Proteomes" id="UP000198211">
    <property type="component" value="Unassembled WGS sequence"/>
</dbReference>
<name>A0A225W6T0_9STRA</name>
<accession>A0A225W6T0</accession>
<evidence type="ECO:0000313" key="1">
    <source>
        <dbReference type="EMBL" id="OWZ12928.1"/>
    </source>
</evidence>